<comment type="PTM">
    <text evidence="9">PSK-alpha is produced by endopeptidase digestion. PSK-beta is produced from PSK-alpha by exopeptidase digestion.</text>
</comment>
<dbReference type="GO" id="GO:0008283">
    <property type="term" value="P:cell population proliferation"/>
    <property type="evidence" value="ECO:0007669"/>
    <property type="project" value="UniProtKB-UniRule"/>
</dbReference>
<evidence type="ECO:0000256" key="6">
    <source>
        <dbReference type="ARBA" id="ARBA00022729"/>
    </source>
</evidence>
<keyword evidence="11" id="KW-1185">Reference proteome</keyword>
<protein>
    <recommendedName>
        <fullName evidence="9">Phytosulfokine</fullName>
    </recommendedName>
    <component>
        <recommendedName>
            <fullName evidence="9">Phytosulfokine-alpha</fullName>
            <shortName evidence="9">PSK-alpha</shortName>
            <shortName evidence="9">Phytosulfokine-a</shortName>
        </recommendedName>
    </component>
    <component>
        <recommendedName>
            <fullName evidence="9">Phytosulfokine-beta</fullName>
            <shortName evidence="9">PSK-beta</shortName>
            <shortName evidence="9">Phytosulfokine-b</shortName>
        </recommendedName>
    </component>
</protein>
<gene>
    <name evidence="10" type="ORF">JCGZ_26461</name>
</gene>
<evidence type="ECO:0000256" key="9">
    <source>
        <dbReference type="RuleBase" id="RU368031"/>
    </source>
</evidence>
<dbReference type="STRING" id="180498.A0A067JPD9"/>
<keyword evidence="7 9" id="KW-0221">Differentiation</keyword>
<keyword evidence="4 9" id="KW-0964">Secreted</keyword>
<keyword evidence="5 9" id="KW-0765">Sulfation</keyword>
<proteinExistence type="inferred from homology"/>
<evidence type="ECO:0000256" key="5">
    <source>
        <dbReference type="ARBA" id="ARBA00022641"/>
    </source>
</evidence>
<evidence type="ECO:0000313" key="11">
    <source>
        <dbReference type="Proteomes" id="UP000027138"/>
    </source>
</evidence>
<dbReference type="KEGG" id="jcu:105646472"/>
<dbReference type="GO" id="GO:0005576">
    <property type="term" value="C:extracellular region"/>
    <property type="evidence" value="ECO:0007669"/>
    <property type="project" value="UniProtKB-SubCell"/>
</dbReference>
<evidence type="ECO:0000256" key="2">
    <source>
        <dbReference type="ARBA" id="ARBA00010781"/>
    </source>
</evidence>
<dbReference type="InterPro" id="IPR009438">
    <property type="entry name" value="Phytosulfokine"/>
</dbReference>
<reference evidence="10 11" key="1">
    <citation type="journal article" date="2014" name="PLoS ONE">
        <title>Global Analysis of Gene Expression Profiles in Physic Nut (Jatropha curcas L.) Seedlings Exposed to Salt Stress.</title>
        <authorList>
            <person name="Zhang L."/>
            <person name="Zhang C."/>
            <person name="Wu P."/>
            <person name="Chen Y."/>
            <person name="Li M."/>
            <person name="Jiang H."/>
            <person name="Wu G."/>
        </authorList>
    </citation>
    <scope>NUCLEOTIDE SEQUENCE [LARGE SCALE GENOMIC DNA]</scope>
    <source>
        <strain evidence="11">cv. GZQX0401</strain>
        <tissue evidence="10">Young leaves</tissue>
    </source>
</reference>
<keyword evidence="3 9" id="KW-0217">Developmental protein</keyword>
<comment type="function">
    <text evidence="9">Promotes plant cell differentiation, organogenesis and somatic embryogenesis as well as cell proliferation.</text>
</comment>
<dbReference type="GO" id="GO:0008083">
    <property type="term" value="F:growth factor activity"/>
    <property type="evidence" value="ECO:0007669"/>
    <property type="project" value="UniProtKB-UniRule"/>
</dbReference>
<dbReference type="AlphaFoldDB" id="A0A067JPD9"/>
<keyword evidence="6 9" id="KW-0732">Signal</keyword>
<dbReference type="EMBL" id="KK915092">
    <property type="protein sequence ID" value="KDP24683.1"/>
    <property type="molecule type" value="Genomic_DNA"/>
</dbReference>
<evidence type="ECO:0000256" key="7">
    <source>
        <dbReference type="ARBA" id="ARBA00022782"/>
    </source>
</evidence>
<dbReference type="GO" id="GO:0030154">
    <property type="term" value="P:cell differentiation"/>
    <property type="evidence" value="ECO:0007669"/>
    <property type="project" value="UniProtKB-UniRule"/>
</dbReference>
<dbReference type="Proteomes" id="UP000027138">
    <property type="component" value="Unassembled WGS sequence"/>
</dbReference>
<evidence type="ECO:0000256" key="1">
    <source>
        <dbReference type="ARBA" id="ARBA00004613"/>
    </source>
</evidence>
<evidence type="ECO:0000313" key="10">
    <source>
        <dbReference type="EMBL" id="KDP24683.1"/>
    </source>
</evidence>
<comment type="PTM">
    <text evidence="9">Sulfation is important for activity and for the binding to a putative membrane receptor.</text>
</comment>
<dbReference type="PANTHER" id="PTHR33285">
    <property type="entry name" value="PHYTOSULFOKINES 3"/>
    <property type="match status" value="1"/>
</dbReference>
<dbReference type="OrthoDB" id="1858282at2759"/>
<evidence type="ECO:0000256" key="3">
    <source>
        <dbReference type="ARBA" id="ARBA00022473"/>
    </source>
</evidence>
<evidence type="ECO:0000256" key="4">
    <source>
        <dbReference type="ARBA" id="ARBA00022525"/>
    </source>
</evidence>
<dbReference type="PANTHER" id="PTHR33285:SF55">
    <property type="entry name" value="PHYTOSULFOKINES 3"/>
    <property type="match status" value="1"/>
</dbReference>
<evidence type="ECO:0000256" key="8">
    <source>
        <dbReference type="ARBA" id="ARBA00023030"/>
    </source>
</evidence>
<comment type="similarity">
    <text evidence="2 9">Belongs to the phytosulfokine family.</text>
</comment>
<keyword evidence="8 9" id="KW-0339">Growth factor</keyword>
<feature type="signal peptide" evidence="9">
    <location>
        <begin position="1"/>
        <end position="21"/>
    </location>
</feature>
<comment type="subcellular location">
    <subcellularLocation>
        <location evidence="1 9">Secreted</location>
    </subcellularLocation>
</comment>
<sequence length="79" mass="8615">MSKLGIFLVLALVLILGVSDAVPLNPASNGDSLDVELDKIKVDESCEGIEEEECLIRRTLSADLDYIYTQSPNKPPNKP</sequence>
<feature type="chain" id="PRO_5031598314" description="Phytosulfokine" evidence="9">
    <location>
        <begin position="22"/>
        <end position="79"/>
    </location>
</feature>
<accession>A0A067JPD9</accession>
<name>A0A067JPD9_JATCU</name>
<organism evidence="10 11">
    <name type="scientific">Jatropha curcas</name>
    <name type="common">Barbados nut</name>
    <dbReference type="NCBI Taxonomy" id="180498"/>
    <lineage>
        <taxon>Eukaryota</taxon>
        <taxon>Viridiplantae</taxon>
        <taxon>Streptophyta</taxon>
        <taxon>Embryophyta</taxon>
        <taxon>Tracheophyta</taxon>
        <taxon>Spermatophyta</taxon>
        <taxon>Magnoliopsida</taxon>
        <taxon>eudicotyledons</taxon>
        <taxon>Gunneridae</taxon>
        <taxon>Pentapetalae</taxon>
        <taxon>rosids</taxon>
        <taxon>fabids</taxon>
        <taxon>Malpighiales</taxon>
        <taxon>Euphorbiaceae</taxon>
        <taxon>Crotonoideae</taxon>
        <taxon>Jatropheae</taxon>
        <taxon>Jatropha</taxon>
    </lineage>
</organism>
<dbReference type="Pfam" id="PF06404">
    <property type="entry name" value="PSK"/>
    <property type="match status" value="1"/>
</dbReference>